<keyword evidence="3" id="KW-1185">Reference proteome</keyword>
<evidence type="ECO:0000259" key="1">
    <source>
        <dbReference type="Pfam" id="PF24539"/>
    </source>
</evidence>
<gene>
    <name evidence="2" type="ORF">B0H63DRAFT_517060</name>
</gene>
<evidence type="ECO:0000313" key="3">
    <source>
        <dbReference type="Proteomes" id="UP001285441"/>
    </source>
</evidence>
<dbReference type="AlphaFoldDB" id="A0AAE0P5U7"/>
<name>A0AAE0P5U7_9PEZI</name>
<accession>A0AAE0P5U7</accession>
<comment type="caution">
    <text evidence="2">The sequence shown here is derived from an EMBL/GenBank/DDBJ whole genome shotgun (WGS) entry which is preliminary data.</text>
</comment>
<protein>
    <recommendedName>
        <fullName evidence="1">DUF7600 domain-containing protein</fullName>
    </recommendedName>
</protein>
<reference evidence="2" key="2">
    <citation type="submission" date="2023-06" db="EMBL/GenBank/DDBJ databases">
        <authorList>
            <consortium name="Lawrence Berkeley National Laboratory"/>
            <person name="Haridas S."/>
            <person name="Hensen N."/>
            <person name="Bonometti L."/>
            <person name="Westerberg I."/>
            <person name="Brannstrom I.O."/>
            <person name="Guillou S."/>
            <person name="Cros-Aarteil S."/>
            <person name="Calhoun S."/>
            <person name="Kuo A."/>
            <person name="Mondo S."/>
            <person name="Pangilinan J."/>
            <person name="Riley R."/>
            <person name="LaButti K."/>
            <person name="Andreopoulos B."/>
            <person name="Lipzen A."/>
            <person name="Chen C."/>
            <person name="Yanf M."/>
            <person name="Daum C."/>
            <person name="Ng V."/>
            <person name="Clum A."/>
            <person name="Steindorff A."/>
            <person name="Ohm R."/>
            <person name="Martin F."/>
            <person name="Silar P."/>
            <person name="Natvig D."/>
            <person name="Lalanne C."/>
            <person name="Gautier V."/>
            <person name="Ament-velasquez S.L."/>
            <person name="Kruys A."/>
            <person name="Hutchinson M.I."/>
            <person name="Powell A.J."/>
            <person name="Barry K."/>
            <person name="Miller A.N."/>
            <person name="Grigoriev I.V."/>
            <person name="Debuchy R."/>
            <person name="Gladieux P."/>
            <person name="Thoren M.H."/>
            <person name="Johannesson H."/>
        </authorList>
    </citation>
    <scope>NUCLEOTIDE SEQUENCE</scope>
    <source>
        <strain evidence="2">CBS 232.78</strain>
    </source>
</reference>
<dbReference type="EMBL" id="JAULSW010000001">
    <property type="protein sequence ID" value="KAK3393896.1"/>
    <property type="molecule type" value="Genomic_DNA"/>
</dbReference>
<dbReference type="InterPro" id="IPR056021">
    <property type="entry name" value="DUF7600"/>
</dbReference>
<evidence type="ECO:0000313" key="2">
    <source>
        <dbReference type="EMBL" id="KAK3393896.1"/>
    </source>
</evidence>
<dbReference type="Proteomes" id="UP001285441">
    <property type="component" value="Unassembled WGS sequence"/>
</dbReference>
<sequence length="351" mass="38782">MIAEATPTSDYLNLRRVSKAFYPQLHSNSFWASMIWPNAKMPWLLEAHKHSAGEDPKTIFHIDSPQTRHQMKLELHLQYGLLNRKRVWGLIQGLLHIVNLDPLASLQPRSQSVSEAPISMATISGDLWQEPADPFPQVGIDGTGCIVRSYEFCGVFHTQRERVPRRLEWVSVSFITVGDAEYAAGIALCPQEGCGPVVWLDYQAPRRKTVEVSDLWGFQAALGPKGITALQCVARETKPAVDTSATGRCLRESHWTTLAKDNSLGHGGSYLVFQSRGCKLVSLSVGGAHTASQDEINSLRNSGMWFPGVPSSHLSLNEGMLPANTRNFYASEYARYSRAPSAVHAVVTSHC</sequence>
<proteinExistence type="predicted"/>
<reference evidence="2" key="1">
    <citation type="journal article" date="2023" name="Mol. Phylogenet. Evol.">
        <title>Genome-scale phylogeny and comparative genomics of the fungal order Sordariales.</title>
        <authorList>
            <person name="Hensen N."/>
            <person name="Bonometti L."/>
            <person name="Westerberg I."/>
            <person name="Brannstrom I.O."/>
            <person name="Guillou S."/>
            <person name="Cros-Aarteil S."/>
            <person name="Calhoun S."/>
            <person name="Haridas S."/>
            <person name="Kuo A."/>
            <person name="Mondo S."/>
            <person name="Pangilinan J."/>
            <person name="Riley R."/>
            <person name="LaButti K."/>
            <person name="Andreopoulos B."/>
            <person name="Lipzen A."/>
            <person name="Chen C."/>
            <person name="Yan M."/>
            <person name="Daum C."/>
            <person name="Ng V."/>
            <person name="Clum A."/>
            <person name="Steindorff A."/>
            <person name="Ohm R.A."/>
            <person name="Martin F."/>
            <person name="Silar P."/>
            <person name="Natvig D.O."/>
            <person name="Lalanne C."/>
            <person name="Gautier V."/>
            <person name="Ament-Velasquez S.L."/>
            <person name="Kruys A."/>
            <person name="Hutchinson M.I."/>
            <person name="Powell A.J."/>
            <person name="Barry K."/>
            <person name="Miller A.N."/>
            <person name="Grigoriev I.V."/>
            <person name="Debuchy R."/>
            <person name="Gladieux P."/>
            <person name="Hiltunen Thoren M."/>
            <person name="Johannesson H."/>
        </authorList>
    </citation>
    <scope>NUCLEOTIDE SEQUENCE</scope>
    <source>
        <strain evidence="2">CBS 232.78</strain>
    </source>
</reference>
<feature type="domain" description="DUF7600" evidence="1">
    <location>
        <begin position="151"/>
        <end position="288"/>
    </location>
</feature>
<dbReference type="Pfam" id="PF24539">
    <property type="entry name" value="DUF7600"/>
    <property type="match status" value="1"/>
</dbReference>
<organism evidence="2 3">
    <name type="scientific">Podospora didyma</name>
    <dbReference type="NCBI Taxonomy" id="330526"/>
    <lineage>
        <taxon>Eukaryota</taxon>
        <taxon>Fungi</taxon>
        <taxon>Dikarya</taxon>
        <taxon>Ascomycota</taxon>
        <taxon>Pezizomycotina</taxon>
        <taxon>Sordariomycetes</taxon>
        <taxon>Sordariomycetidae</taxon>
        <taxon>Sordariales</taxon>
        <taxon>Podosporaceae</taxon>
        <taxon>Podospora</taxon>
    </lineage>
</organism>